<accession>A0ABP0Q9K7</accession>
<keyword evidence="3" id="KW-1185">Reference proteome</keyword>
<feature type="non-terminal residue" evidence="2">
    <location>
        <position position="1"/>
    </location>
</feature>
<evidence type="ECO:0000313" key="2">
    <source>
        <dbReference type="EMBL" id="CAK9084723.1"/>
    </source>
</evidence>
<organism evidence="2 3">
    <name type="scientific">Durusdinium trenchii</name>
    <dbReference type="NCBI Taxonomy" id="1381693"/>
    <lineage>
        <taxon>Eukaryota</taxon>
        <taxon>Sar</taxon>
        <taxon>Alveolata</taxon>
        <taxon>Dinophyceae</taxon>
        <taxon>Suessiales</taxon>
        <taxon>Symbiodiniaceae</taxon>
        <taxon>Durusdinium</taxon>
    </lineage>
</organism>
<reference evidence="2 3" key="1">
    <citation type="submission" date="2024-02" db="EMBL/GenBank/DDBJ databases">
        <authorList>
            <person name="Chen Y."/>
            <person name="Shah S."/>
            <person name="Dougan E. K."/>
            <person name="Thang M."/>
            <person name="Chan C."/>
        </authorList>
    </citation>
    <scope>NUCLEOTIDE SEQUENCE [LARGE SCALE GENOMIC DNA]</scope>
</reference>
<protein>
    <submittedName>
        <fullName evidence="2">Uncharacterized protein</fullName>
    </submittedName>
</protein>
<evidence type="ECO:0000256" key="1">
    <source>
        <dbReference type="SAM" id="MobiDB-lite"/>
    </source>
</evidence>
<feature type="compositionally biased region" description="Acidic residues" evidence="1">
    <location>
        <begin position="134"/>
        <end position="149"/>
    </location>
</feature>
<dbReference type="EMBL" id="CAXAMM010039209">
    <property type="protein sequence ID" value="CAK9084723.1"/>
    <property type="molecule type" value="Genomic_DNA"/>
</dbReference>
<feature type="region of interest" description="Disordered" evidence="1">
    <location>
        <begin position="111"/>
        <end position="165"/>
    </location>
</feature>
<comment type="caution">
    <text evidence="2">The sequence shown here is derived from an EMBL/GenBank/DDBJ whole genome shotgun (WGS) entry which is preliminary data.</text>
</comment>
<proteinExistence type="predicted"/>
<gene>
    <name evidence="2" type="ORF">SCF082_LOCUS40176</name>
</gene>
<sequence>MTGKMSTSDSKERSTKGTYGMEMIEVYLILIMKIREFKDMIVEDPGDEDLPEGLRTFKNLQRIIMVRGPEGRKMVIDHLRCVRQYIFHFHVRRGDEPMDLSLGESEYADGWAAAHYGPPLPPDENEDTRSQQEGESDEDDVMSPADEEERAVPGREELDEPEPES</sequence>
<evidence type="ECO:0000313" key="3">
    <source>
        <dbReference type="Proteomes" id="UP001642464"/>
    </source>
</evidence>
<dbReference type="Proteomes" id="UP001642464">
    <property type="component" value="Unassembled WGS sequence"/>
</dbReference>
<name>A0ABP0Q9K7_9DINO</name>